<dbReference type="InterPro" id="IPR001077">
    <property type="entry name" value="COMT_C"/>
</dbReference>
<dbReference type="InterPro" id="IPR016461">
    <property type="entry name" value="COMT-like"/>
</dbReference>
<evidence type="ECO:0000256" key="4">
    <source>
        <dbReference type="PIRSR" id="PIRSR005739-1"/>
    </source>
</evidence>
<comment type="caution">
    <text evidence="7">The sequence shown here is derived from an EMBL/GenBank/DDBJ whole genome shotgun (WGS) entry which is preliminary data.</text>
</comment>
<feature type="active site" description="Proton acceptor" evidence="4">
    <location>
        <position position="251"/>
    </location>
</feature>
<dbReference type="Proteomes" id="UP000319728">
    <property type="component" value="Unassembled WGS sequence"/>
</dbReference>
<dbReference type="InterPro" id="IPR012967">
    <property type="entry name" value="COMT_dimerisation"/>
</dbReference>
<gene>
    <name evidence="7" type="ORF">JD81_02266</name>
</gene>
<dbReference type="GO" id="GO:0008171">
    <property type="term" value="F:O-methyltransferase activity"/>
    <property type="evidence" value="ECO:0007669"/>
    <property type="project" value="InterPro"/>
</dbReference>
<feature type="domain" description="O-methyltransferase C-terminal" evidence="5">
    <location>
        <begin position="114"/>
        <end position="324"/>
    </location>
</feature>
<dbReference type="InterPro" id="IPR029063">
    <property type="entry name" value="SAM-dependent_MTases_sf"/>
</dbReference>
<dbReference type="Gene3D" id="1.10.10.10">
    <property type="entry name" value="Winged helix-like DNA-binding domain superfamily/Winged helix DNA-binding domain"/>
    <property type="match status" value="1"/>
</dbReference>
<evidence type="ECO:0000256" key="3">
    <source>
        <dbReference type="ARBA" id="ARBA00022691"/>
    </source>
</evidence>
<dbReference type="Pfam" id="PF00891">
    <property type="entry name" value="Methyltransf_2"/>
    <property type="match status" value="1"/>
</dbReference>
<keyword evidence="7" id="KW-0830">Ubiquinone</keyword>
<dbReference type="PANTHER" id="PTHR43712">
    <property type="entry name" value="PUTATIVE (AFU_ORTHOLOGUE AFUA_4G14580)-RELATED"/>
    <property type="match status" value="1"/>
</dbReference>
<dbReference type="SUPFAM" id="SSF46785">
    <property type="entry name" value="Winged helix' DNA-binding domain"/>
    <property type="match status" value="1"/>
</dbReference>
<dbReference type="InterPro" id="IPR036390">
    <property type="entry name" value="WH_DNA-bd_sf"/>
</dbReference>
<dbReference type="RefSeq" id="WP_145817264.1">
    <property type="nucleotide sequence ID" value="NZ_AP023438.1"/>
</dbReference>
<evidence type="ECO:0000259" key="5">
    <source>
        <dbReference type="Pfam" id="PF00891"/>
    </source>
</evidence>
<dbReference type="OrthoDB" id="582216at2"/>
<dbReference type="EMBL" id="VLLP01000001">
    <property type="protein sequence ID" value="TWJ28761.1"/>
    <property type="molecule type" value="Genomic_DNA"/>
</dbReference>
<reference evidence="7 8" key="1">
    <citation type="submission" date="2019-07" db="EMBL/GenBank/DDBJ databases">
        <title>R&amp;d 2014.</title>
        <authorList>
            <person name="Klenk H.-P."/>
        </authorList>
    </citation>
    <scope>NUCLEOTIDE SEQUENCE [LARGE SCALE GENOMIC DNA]</scope>
    <source>
        <strain evidence="7 8">DSM 43912</strain>
    </source>
</reference>
<evidence type="ECO:0000256" key="1">
    <source>
        <dbReference type="ARBA" id="ARBA00022603"/>
    </source>
</evidence>
<dbReference type="SUPFAM" id="SSF53335">
    <property type="entry name" value="S-adenosyl-L-methionine-dependent methyltransferases"/>
    <property type="match status" value="1"/>
</dbReference>
<evidence type="ECO:0000313" key="7">
    <source>
        <dbReference type="EMBL" id="TWJ28761.1"/>
    </source>
</evidence>
<organism evidence="7 8">
    <name type="scientific">Micromonospora sagamiensis</name>
    <dbReference type="NCBI Taxonomy" id="47875"/>
    <lineage>
        <taxon>Bacteria</taxon>
        <taxon>Bacillati</taxon>
        <taxon>Actinomycetota</taxon>
        <taxon>Actinomycetes</taxon>
        <taxon>Micromonosporales</taxon>
        <taxon>Micromonosporaceae</taxon>
        <taxon>Micromonospora</taxon>
    </lineage>
</organism>
<evidence type="ECO:0000313" key="8">
    <source>
        <dbReference type="Proteomes" id="UP000319728"/>
    </source>
</evidence>
<keyword evidence="2" id="KW-0808">Transferase</keyword>
<dbReference type="AlphaFoldDB" id="A0A562WFC1"/>
<dbReference type="PIRSF" id="PIRSF005739">
    <property type="entry name" value="O-mtase"/>
    <property type="match status" value="1"/>
</dbReference>
<dbReference type="PROSITE" id="PS51683">
    <property type="entry name" value="SAM_OMT_II"/>
    <property type="match status" value="1"/>
</dbReference>
<dbReference type="InterPro" id="IPR036388">
    <property type="entry name" value="WH-like_DNA-bd_sf"/>
</dbReference>
<proteinExistence type="predicted"/>
<dbReference type="Pfam" id="PF08100">
    <property type="entry name" value="Dimerisation"/>
    <property type="match status" value="1"/>
</dbReference>
<dbReference type="PANTHER" id="PTHR43712:SF2">
    <property type="entry name" value="O-METHYLTRANSFERASE CICE"/>
    <property type="match status" value="1"/>
</dbReference>
<keyword evidence="8" id="KW-1185">Reference proteome</keyword>
<dbReference type="CDD" id="cd02440">
    <property type="entry name" value="AdoMet_MTases"/>
    <property type="match status" value="1"/>
</dbReference>
<evidence type="ECO:0000259" key="6">
    <source>
        <dbReference type="Pfam" id="PF08100"/>
    </source>
</evidence>
<protein>
    <submittedName>
        <fullName evidence="7">Ubiquinone/menaquinone biosynthesis C-methylase UbiE</fullName>
    </submittedName>
</protein>
<dbReference type="GO" id="GO:0032259">
    <property type="term" value="P:methylation"/>
    <property type="evidence" value="ECO:0007669"/>
    <property type="project" value="UniProtKB-KW"/>
</dbReference>
<sequence>MTTANAPELTPLPLLQLSTGFSSFKTFAAAVEMGLFTRLADGRTMGVTEVSAEFGLPHRPADLLLAACASLGLLEKRGDGYGNTALSEKFLVEGRTYYFGGFVRFYDKREYPAWDRVGEALRTDKPTAWNPEVQDSPFTAEDSQMLQLFWDAMHCMSTFTARALGEVYDFGEHTRLLDVGGGSGAFPIELCRHYPNLSATVYDLPHVCPIADSKIADAGLSGRITTVAGDFLREAELPAGHDVILYSMIMHDWGEDTDRELLARAYEALTPGGVVIISELMLNAERTGPAEAALMGMNMLIETTAGKNYSETEYATWLRDAGFSDIRTLPFVAAGANGVVIGVKD</sequence>
<accession>A0A562WFC1</accession>
<name>A0A562WFC1_9ACTN</name>
<dbReference type="Gene3D" id="3.40.50.150">
    <property type="entry name" value="Vaccinia Virus protein VP39"/>
    <property type="match status" value="1"/>
</dbReference>
<evidence type="ECO:0000256" key="2">
    <source>
        <dbReference type="ARBA" id="ARBA00022679"/>
    </source>
</evidence>
<feature type="domain" description="O-methyltransferase dimerisation" evidence="6">
    <location>
        <begin position="15"/>
        <end position="92"/>
    </location>
</feature>
<keyword evidence="3" id="KW-0949">S-adenosyl-L-methionine</keyword>
<dbReference type="GO" id="GO:0046983">
    <property type="term" value="F:protein dimerization activity"/>
    <property type="evidence" value="ECO:0007669"/>
    <property type="project" value="InterPro"/>
</dbReference>
<keyword evidence="1 7" id="KW-0489">Methyltransferase</keyword>